<keyword evidence="1" id="KW-0378">Hydrolase</keyword>
<reference evidence="2 3" key="1">
    <citation type="submission" date="2015-05" db="EMBL/GenBank/DDBJ databases">
        <title>Genome sequencing and analysis of members of genus Stenotrophomonas.</title>
        <authorList>
            <person name="Patil P.P."/>
            <person name="Midha S."/>
            <person name="Patil P.B."/>
        </authorList>
    </citation>
    <scope>NUCLEOTIDE SEQUENCE [LARGE SCALE GENOMIC DNA]</scope>
    <source>
        <strain evidence="2 3">JCM 16244</strain>
    </source>
</reference>
<dbReference type="GO" id="GO:0004113">
    <property type="term" value="F:2',3'-cyclic-nucleotide 3'-phosphodiesterase activity"/>
    <property type="evidence" value="ECO:0007669"/>
    <property type="project" value="InterPro"/>
</dbReference>
<dbReference type="Pfam" id="PF13563">
    <property type="entry name" value="2_5_RNA_ligase2"/>
    <property type="match status" value="1"/>
</dbReference>
<dbReference type="GO" id="GO:0008664">
    <property type="term" value="F:RNA 2',3'-cyclic 3'-phosphodiesterase activity"/>
    <property type="evidence" value="ECO:0007669"/>
    <property type="project" value="InterPro"/>
</dbReference>
<evidence type="ECO:0000313" key="2">
    <source>
        <dbReference type="EMBL" id="KRG80333.1"/>
    </source>
</evidence>
<accession>A0A0R0DDC7</accession>
<dbReference type="Gene3D" id="3.90.1140.10">
    <property type="entry name" value="Cyclic phosphodiesterase"/>
    <property type="match status" value="1"/>
</dbReference>
<dbReference type="SUPFAM" id="SSF55144">
    <property type="entry name" value="LigT-like"/>
    <property type="match status" value="1"/>
</dbReference>
<dbReference type="Proteomes" id="UP000050940">
    <property type="component" value="Unassembled WGS sequence"/>
</dbReference>
<evidence type="ECO:0000256" key="1">
    <source>
        <dbReference type="ARBA" id="ARBA00022801"/>
    </source>
</evidence>
<dbReference type="STRING" id="659018.ABB34_14590"/>
<dbReference type="InterPro" id="IPR009097">
    <property type="entry name" value="Cyclic_Pdiesterase"/>
</dbReference>
<organism evidence="2 3">
    <name type="scientific">Stenotrophomonas daejeonensis</name>
    <dbReference type="NCBI Taxonomy" id="659018"/>
    <lineage>
        <taxon>Bacteria</taxon>
        <taxon>Pseudomonadati</taxon>
        <taxon>Pseudomonadota</taxon>
        <taxon>Gammaproteobacteria</taxon>
        <taxon>Lysobacterales</taxon>
        <taxon>Lysobacteraceae</taxon>
        <taxon>Stenotrophomonas</taxon>
    </lineage>
</organism>
<evidence type="ECO:0000313" key="3">
    <source>
        <dbReference type="Proteomes" id="UP000050940"/>
    </source>
</evidence>
<dbReference type="RefSeq" id="WP_057642100.1">
    <property type="nucleotide sequence ID" value="NZ_LDJP01000114.1"/>
</dbReference>
<gene>
    <name evidence="2" type="ORF">ABB34_14590</name>
</gene>
<dbReference type="AlphaFoldDB" id="A0A0R0DDC7"/>
<dbReference type="GO" id="GO:0016874">
    <property type="term" value="F:ligase activity"/>
    <property type="evidence" value="ECO:0007669"/>
    <property type="project" value="UniProtKB-KW"/>
</dbReference>
<dbReference type="NCBIfam" id="TIGR02258">
    <property type="entry name" value="2_5_ligase"/>
    <property type="match status" value="1"/>
</dbReference>
<dbReference type="InterPro" id="IPR004175">
    <property type="entry name" value="RNA_CPDase"/>
</dbReference>
<protein>
    <submittedName>
        <fullName evidence="2">2'-5' RNA ligase</fullName>
    </submittedName>
</protein>
<dbReference type="PANTHER" id="PTHR35561:SF1">
    <property type="entry name" value="RNA 2',3'-CYCLIC PHOSPHODIESTERASE"/>
    <property type="match status" value="1"/>
</dbReference>
<dbReference type="PATRIC" id="fig|659018.3.peg.346"/>
<keyword evidence="2" id="KW-0436">Ligase</keyword>
<dbReference type="PANTHER" id="PTHR35561">
    <property type="entry name" value="RNA 2',3'-CYCLIC PHOSPHODIESTERASE"/>
    <property type="match status" value="1"/>
</dbReference>
<sequence length="195" mass="21757">MTKFIPSAEAQLSLGFGGDIPTERLFFAVMPDAATAVRIAELADGLRGEHGLDGRPLARERLHVTLHHLGDYAGLPPGLLARAQQAAARVRLPAFEVCFDQVGSFSGSRQHPFVLRSEHGAELLHDLHRELARCLQGVGGKPEPAFTPHLTLLYDRRRLPLQPVQPMRWLVREFVLIRSYLGQTRYQLEGRWALG</sequence>
<name>A0A0R0DDC7_9GAMM</name>
<comment type="caution">
    <text evidence="2">The sequence shown here is derived from an EMBL/GenBank/DDBJ whole genome shotgun (WGS) entry which is preliminary data.</text>
</comment>
<keyword evidence="3" id="KW-1185">Reference proteome</keyword>
<proteinExistence type="predicted"/>
<dbReference type="EMBL" id="LDJP01000114">
    <property type="protein sequence ID" value="KRG80333.1"/>
    <property type="molecule type" value="Genomic_DNA"/>
</dbReference>
<dbReference type="OrthoDB" id="7061261at2"/>